<sequence>PDGQRMISGSWDEITRQWDVKTGKEITVGTPFKGHTSFITGLTLSFNQTLLASASWDNTIKLW</sequence>
<feature type="repeat" description="WD" evidence="3">
    <location>
        <begin position="32"/>
        <end position="63"/>
    </location>
</feature>
<evidence type="ECO:0000256" key="2">
    <source>
        <dbReference type="ARBA" id="ARBA00022737"/>
    </source>
</evidence>
<dbReference type="InParanoid" id="A0A0D0A4B1"/>
<feature type="non-terminal residue" evidence="4">
    <location>
        <position position="63"/>
    </location>
</feature>
<reference evidence="4 5" key="1">
    <citation type="submission" date="2014-04" db="EMBL/GenBank/DDBJ databases">
        <authorList>
            <consortium name="DOE Joint Genome Institute"/>
            <person name="Kuo A."/>
            <person name="Ruytinx J."/>
            <person name="Rineau F."/>
            <person name="Colpaert J."/>
            <person name="Kohler A."/>
            <person name="Nagy L.G."/>
            <person name="Floudas D."/>
            <person name="Copeland A."/>
            <person name="Barry K.W."/>
            <person name="Cichocki N."/>
            <person name="Veneault-Fourrey C."/>
            <person name="LaButti K."/>
            <person name="Lindquist E.A."/>
            <person name="Lipzen A."/>
            <person name="Lundell T."/>
            <person name="Morin E."/>
            <person name="Murat C."/>
            <person name="Sun H."/>
            <person name="Tunlid A."/>
            <person name="Henrissat B."/>
            <person name="Grigoriev I.V."/>
            <person name="Hibbett D.S."/>
            <person name="Martin F."/>
            <person name="Nordberg H.P."/>
            <person name="Cantor M.N."/>
            <person name="Hua S.X."/>
        </authorList>
    </citation>
    <scope>NUCLEOTIDE SEQUENCE [LARGE SCALE GENOMIC DNA]</scope>
    <source>
        <strain evidence="4 5">UH-Slu-Lm8-n1</strain>
    </source>
</reference>
<accession>A0A0D0A4B1</accession>
<dbReference type="SUPFAM" id="SSF50978">
    <property type="entry name" value="WD40 repeat-like"/>
    <property type="match status" value="1"/>
</dbReference>
<proteinExistence type="predicted"/>
<dbReference type="PANTHER" id="PTHR22847">
    <property type="entry name" value="WD40 REPEAT PROTEIN"/>
    <property type="match status" value="1"/>
</dbReference>
<dbReference type="InterPro" id="IPR001680">
    <property type="entry name" value="WD40_rpt"/>
</dbReference>
<feature type="non-terminal residue" evidence="4">
    <location>
        <position position="1"/>
    </location>
</feature>
<dbReference type="PROSITE" id="PS50294">
    <property type="entry name" value="WD_REPEATS_REGION"/>
    <property type="match status" value="1"/>
</dbReference>
<reference evidence="5" key="2">
    <citation type="submission" date="2015-01" db="EMBL/GenBank/DDBJ databases">
        <title>Evolutionary Origins and Diversification of the Mycorrhizal Mutualists.</title>
        <authorList>
            <consortium name="DOE Joint Genome Institute"/>
            <consortium name="Mycorrhizal Genomics Consortium"/>
            <person name="Kohler A."/>
            <person name="Kuo A."/>
            <person name="Nagy L.G."/>
            <person name="Floudas D."/>
            <person name="Copeland A."/>
            <person name="Barry K.W."/>
            <person name="Cichocki N."/>
            <person name="Veneault-Fourrey C."/>
            <person name="LaButti K."/>
            <person name="Lindquist E.A."/>
            <person name="Lipzen A."/>
            <person name="Lundell T."/>
            <person name="Morin E."/>
            <person name="Murat C."/>
            <person name="Riley R."/>
            <person name="Ohm R."/>
            <person name="Sun H."/>
            <person name="Tunlid A."/>
            <person name="Henrissat B."/>
            <person name="Grigoriev I.V."/>
            <person name="Hibbett D.S."/>
            <person name="Martin F."/>
        </authorList>
    </citation>
    <scope>NUCLEOTIDE SEQUENCE [LARGE SCALE GENOMIC DNA]</scope>
    <source>
        <strain evidence="5">UH-Slu-Lm8-n1</strain>
    </source>
</reference>
<dbReference type="Proteomes" id="UP000054485">
    <property type="component" value="Unassembled WGS sequence"/>
</dbReference>
<dbReference type="GO" id="GO:1990234">
    <property type="term" value="C:transferase complex"/>
    <property type="evidence" value="ECO:0007669"/>
    <property type="project" value="UniProtKB-ARBA"/>
</dbReference>
<dbReference type="PROSITE" id="PS50082">
    <property type="entry name" value="WD_REPEATS_2"/>
    <property type="match status" value="2"/>
</dbReference>
<dbReference type="STRING" id="930992.A0A0D0A4B1"/>
<dbReference type="HOGENOM" id="CLU_000288_57_30_1"/>
<dbReference type="Pfam" id="PF00400">
    <property type="entry name" value="WD40"/>
    <property type="match status" value="2"/>
</dbReference>
<dbReference type="AlphaFoldDB" id="A0A0D0A4B1"/>
<keyword evidence="1 3" id="KW-0853">WD repeat</keyword>
<dbReference type="OrthoDB" id="2679630at2759"/>
<evidence type="ECO:0000256" key="3">
    <source>
        <dbReference type="PROSITE-ProRule" id="PRU00221"/>
    </source>
</evidence>
<keyword evidence="2" id="KW-0677">Repeat</keyword>
<dbReference type="Gene3D" id="2.130.10.10">
    <property type="entry name" value="YVTN repeat-like/Quinoprotein amine dehydrogenase"/>
    <property type="match status" value="1"/>
</dbReference>
<keyword evidence="5" id="KW-1185">Reference proteome</keyword>
<dbReference type="InterPro" id="IPR036322">
    <property type="entry name" value="WD40_repeat_dom_sf"/>
</dbReference>
<organism evidence="4 5">
    <name type="scientific">Suillus luteus UH-Slu-Lm8-n1</name>
    <dbReference type="NCBI Taxonomy" id="930992"/>
    <lineage>
        <taxon>Eukaryota</taxon>
        <taxon>Fungi</taxon>
        <taxon>Dikarya</taxon>
        <taxon>Basidiomycota</taxon>
        <taxon>Agaricomycotina</taxon>
        <taxon>Agaricomycetes</taxon>
        <taxon>Agaricomycetidae</taxon>
        <taxon>Boletales</taxon>
        <taxon>Suillineae</taxon>
        <taxon>Suillaceae</taxon>
        <taxon>Suillus</taxon>
    </lineage>
</organism>
<dbReference type="PANTHER" id="PTHR22847:SF637">
    <property type="entry name" value="WD REPEAT DOMAIN 5B"/>
    <property type="match status" value="1"/>
</dbReference>
<evidence type="ECO:0000313" key="5">
    <source>
        <dbReference type="Proteomes" id="UP000054485"/>
    </source>
</evidence>
<gene>
    <name evidence="4" type="ORF">CY34DRAFT_38563</name>
</gene>
<evidence type="ECO:0000313" key="4">
    <source>
        <dbReference type="EMBL" id="KIK33054.1"/>
    </source>
</evidence>
<name>A0A0D0A4B1_9AGAM</name>
<dbReference type="InterPro" id="IPR015943">
    <property type="entry name" value="WD40/YVTN_repeat-like_dom_sf"/>
</dbReference>
<evidence type="ECO:0000256" key="1">
    <source>
        <dbReference type="ARBA" id="ARBA00022574"/>
    </source>
</evidence>
<feature type="repeat" description="WD" evidence="3">
    <location>
        <begin position="1"/>
        <end position="28"/>
    </location>
</feature>
<protein>
    <submittedName>
        <fullName evidence="4">Uncharacterized protein</fullName>
    </submittedName>
</protein>
<dbReference type="EMBL" id="KN836040">
    <property type="protein sequence ID" value="KIK33054.1"/>
    <property type="molecule type" value="Genomic_DNA"/>
</dbReference>